<accession>A0AAE4AWK5</accession>
<dbReference type="InterPro" id="IPR036513">
    <property type="entry name" value="STAS_dom_sf"/>
</dbReference>
<gene>
    <name evidence="6" type="ORF">J2S42_001500</name>
</gene>
<proteinExistence type="inferred from homology"/>
<organism evidence="6 7">
    <name type="scientific">Catenuloplanes indicus</name>
    <dbReference type="NCBI Taxonomy" id="137267"/>
    <lineage>
        <taxon>Bacteria</taxon>
        <taxon>Bacillati</taxon>
        <taxon>Actinomycetota</taxon>
        <taxon>Actinomycetes</taxon>
        <taxon>Micromonosporales</taxon>
        <taxon>Micromonosporaceae</taxon>
        <taxon>Catenuloplanes</taxon>
    </lineage>
</organism>
<keyword evidence="3" id="KW-0731">Sigma factor</keyword>
<dbReference type="PROSITE" id="PS50801">
    <property type="entry name" value="STAS"/>
    <property type="match status" value="1"/>
</dbReference>
<dbReference type="InterPro" id="IPR013249">
    <property type="entry name" value="RNA_pol_sigma70_r4_t2"/>
</dbReference>
<dbReference type="Proteomes" id="UP001240236">
    <property type="component" value="Unassembled WGS sequence"/>
</dbReference>
<dbReference type="Pfam" id="PF01740">
    <property type="entry name" value="STAS"/>
    <property type="match status" value="1"/>
</dbReference>
<dbReference type="SUPFAM" id="SSF52091">
    <property type="entry name" value="SpoIIaa-like"/>
    <property type="match status" value="1"/>
</dbReference>
<evidence type="ECO:0000256" key="2">
    <source>
        <dbReference type="ARBA" id="ARBA00023015"/>
    </source>
</evidence>
<evidence type="ECO:0000313" key="6">
    <source>
        <dbReference type="EMBL" id="MDQ0364831.1"/>
    </source>
</evidence>
<dbReference type="AlphaFoldDB" id="A0AAE4AWK5"/>
<reference evidence="6 7" key="1">
    <citation type="submission" date="2023-07" db="EMBL/GenBank/DDBJ databases">
        <title>Sequencing the genomes of 1000 actinobacteria strains.</title>
        <authorList>
            <person name="Klenk H.-P."/>
        </authorList>
    </citation>
    <scope>NUCLEOTIDE SEQUENCE [LARGE SCALE GENOMIC DNA]</scope>
    <source>
        <strain evidence="6 7">DSM 44709</strain>
    </source>
</reference>
<dbReference type="GO" id="GO:0016987">
    <property type="term" value="F:sigma factor activity"/>
    <property type="evidence" value="ECO:0007669"/>
    <property type="project" value="UniProtKB-KW"/>
</dbReference>
<dbReference type="GO" id="GO:0003677">
    <property type="term" value="F:DNA binding"/>
    <property type="evidence" value="ECO:0007669"/>
    <property type="project" value="InterPro"/>
</dbReference>
<dbReference type="InterPro" id="IPR002645">
    <property type="entry name" value="STAS_dom"/>
</dbReference>
<comment type="caution">
    <text evidence="6">The sequence shown here is derived from an EMBL/GenBank/DDBJ whole genome shotgun (WGS) entry which is preliminary data.</text>
</comment>
<protein>
    <submittedName>
        <fullName evidence="6">Anti-anti-sigma factor</fullName>
    </submittedName>
</protein>
<evidence type="ECO:0000256" key="4">
    <source>
        <dbReference type="ARBA" id="ARBA00023163"/>
    </source>
</evidence>
<dbReference type="CDD" id="cd07043">
    <property type="entry name" value="STAS_anti-anti-sigma_factors"/>
    <property type="match status" value="1"/>
</dbReference>
<evidence type="ECO:0000313" key="7">
    <source>
        <dbReference type="Proteomes" id="UP001240236"/>
    </source>
</evidence>
<evidence type="ECO:0000256" key="3">
    <source>
        <dbReference type="ARBA" id="ARBA00023082"/>
    </source>
</evidence>
<name>A0AAE4AWK5_9ACTN</name>
<evidence type="ECO:0000256" key="1">
    <source>
        <dbReference type="ARBA" id="ARBA00010641"/>
    </source>
</evidence>
<sequence>MPADTRTHAAPARIPALVRRLPAQQRRLLALRCREQLTEAEIAGRLHVPPATVSRALTRTFGWLRHGVLTGYAPDGARPGITSCTLGSGEVRVRVTGEIDRDNAAELRHRLRDALGGNPPVLTLDLAGVPLLDAAGARAFRDVLAAARARGVRAALVRVQPAVRTVLELCEVC</sequence>
<dbReference type="Gene3D" id="3.30.750.24">
    <property type="entry name" value="STAS domain"/>
    <property type="match status" value="1"/>
</dbReference>
<dbReference type="SUPFAM" id="SSF88659">
    <property type="entry name" value="Sigma3 and sigma4 domains of RNA polymerase sigma factors"/>
    <property type="match status" value="1"/>
</dbReference>
<dbReference type="InterPro" id="IPR036388">
    <property type="entry name" value="WH-like_DNA-bd_sf"/>
</dbReference>
<dbReference type="InterPro" id="IPR013324">
    <property type="entry name" value="RNA_pol_sigma_r3/r4-like"/>
</dbReference>
<comment type="similarity">
    <text evidence="1">Belongs to the sigma-70 factor family. ECF subfamily.</text>
</comment>
<dbReference type="Pfam" id="PF08281">
    <property type="entry name" value="Sigma70_r4_2"/>
    <property type="match status" value="1"/>
</dbReference>
<dbReference type="Gene3D" id="1.10.10.10">
    <property type="entry name" value="Winged helix-like DNA-binding domain superfamily/Winged helix DNA-binding domain"/>
    <property type="match status" value="1"/>
</dbReference>
<dbReference type="RefSeq" id="WP_307236602.1">
    <property type="nucleotide sequence ID" value="NZ_JAUSUZ010000001.1"/>
</dbReference>
<feature type="domain" description="STAS" evidence="5">
    <location>
        <begin position="93"/>
        <end position="173"/>
    </location>
</feature>
<keyword evidence="4" id="KW-0804">Transcription</keyword>
<dbReference type="EMBL" id="JAUSUZ010000001">
    <property type="protein sequence ID" value="MDQ0364831.1"/>
    <property type="molecule type" value="Genomic_DNA"/>
</dbReference>
<keyword evidence="2" id="KW-0805">Transcription regulation</keyword>
<dbReference type="GO" id="GO:0006352">
    <property type="term" value="P:DNA-templated transcription initiation"/>
    <property type="evidence" value="ECO:0007669"/>
    <property type="project" value="InterPro"/>
</dbReference>
<keyword evidence="7" id="KW-1185">Reference proteome</keyword>
<evidence type="ECO:0000259" key="5">
    <source>
        <dbReference type="PROSITE" id="PS50801"/>
    </source>
</evidence>